<keyword evidence="2" id="KW-0732">Signal</keyword>
<dbReference type="SUPFAM" id="SSF50370">
    <property type="entry name" value="Ricin B-like lectins"/>
    <property type="match status" value="2"/>
</dbReference>
<dbReference type="eggNOG" id="COG1520">
    <property type="taxonomic scope" value="Bacteria"/>
</dbReference>
<feature type="signal peptide" evidence="2">
    <location>
        <begin position="1"/>
        <end position="29"/>
    </location>
</feature>
<feature type="chain" id="PRO_5038497315" evidence="2">
    <location>
        <begin position="30"/>
        <end position="968"/>
    </location>
</feature>
<feature type="domain" description="Ricin B lectin" evidence="3">
    <location>
        <begin position="798"/>
        <end position="940"/>
    </location>
</feature>
<dbReference type="CDD" id="cd10318">
    <property type="entry name" value="RGL11"/>
    <property type="match status" value="1"/>
</dbReference>
<proteinExistence type="predicted"/>
<keyword evidence="4" id="KW-0430">Lectin</keyword>
<keyword evidence="5" id="KW-1185">Reference proteome</keyword>
<evidence type="ECO:0000256" key="2">
    <source>
        <dbReference type="SAM" id="SignalP"/>
    </source>
</evidence>
<dbReference type="InterPro" id="IPR035992">
    <property type="entry name" value="Ricin_B-like_lectins"/>
</dbReference>
<dbReference type="SUPFAM" id="SSF69318">
    <property type="entry name" value="Integrin alpha N-terminal domain"/>
    <property type="match status" value="1"/>
</dbReference>
<sequence length="968" mass="104779">MFMKKHKLTAWLAAAAAGLSMLGGTLPQAAVTASAAGNCQMEYLDRGISAINTGSGMLVSWRFLANDSDSAVFQLYRNNTLIYTSNARESTCYLDGSGKSTDQYRVDTVENGKVVSTSNCTMISNQNYFQINLDPPTGSGCTYSPNDCSVGDVDGDGMYEIFMKWDPSNSKDNSQKGKTGNVFIDCYRLDGTRLWRIDLGKNIRAGAHYTQFFVADFDCDGKAEMTCKTADGTVDGKGKVIGDASKDYRNSNGYVLSGPEYYTLFDGSTGAALDTVNYEPSRGTVSKWGDSYGNRVDRFWGTVAYLDGSKPSVVTGRGYYTRMTATAYDVVNKKLVKRWAFDTGNDKSVAGYGDGNHNSMAADVDGDGKQEIITGSTCIDDNGKVLWCLNKGHGDAMHLGDLLPDRKGLELWICHEDKPYGVSLVDASNGKILFHKDGSGDTGRCCADNVWTGNKGAEFWGLGNDVFDGSGNTLSCRRPAVNFLSYWDGDLEREILDGYTDSPATISKMGANGKLTTLLTTDGYYTCNTTKGTPCLSADIFGDWREELIVRGADSKSIRIYCTPYDTDYRITTLMHDPQYRVQVSAQQTAYNQPPHASFSLGSDQPLPARPSVTVLGQTTPTPTPTPNPEPVTPTAAVLPEGSVFMLKNVNSGLYLEVANGSAEAGANLQQWGADSAAAHNTWRAISAGDGYYYLYSQVGDQITYLMDISGGKADNGTNAALWTKSSREQAQQFLFALNEDGSYTIYTKASNLKSCVEVENASKSSGANVQQYESNGNACQHWILEETTAAGVKLDTSQVYQFQNANSALYLEVKDASAEAGANVQQWSANGNNCQNWTLKEFGDGYYYILSRLGDGKTYYLDVAEGKGDDGTNIQIFTNTKTSAQLFKFIPNPDGTYYIVTRASKDKGALGVAAASKEQGANVLQWTKNGSMDQMWNITAIGAIPTPVTTTEPPVVTTEAPTETTTA</sequence>
<dbReference type="AlphaFoldDB" id="U2M4T5"/>
<feature type="non-terminal residue" evidence="4">
    <location>
        <position position="968"/>
    </location>
</feature>
<feature type="compositionally biased region" description="Pro residues" evidence="1">
    <location>
        <begin position="622"/>
        <end position="632"/>
    </location>
</feature>
<dbReference type="InterPro" id="IPR041624">
    <property type="entry name" value="RGI_lyase"/>
</dbReference>
<accession>U2M4T5</accession>
<dbReference type="Pfam" id="PF21348">
    <property type="entry name" value="RGL11_C"/>
    <property type="match status" value="1"/>
</dbReference>
<dbReference type="Proteomes" id="UP000016662">
    <property type="component" value="Unassembled WGS sequence"/>
</dbReference>
<evidence type="ECO:0000313" key="4">
    <source>
        <dbReference type="EMBL" id="ERJ96754.1"/>
    </source>
</evidence>
<dbReference type="Pfam" id="PF18370">
    <property type="entry name" value="RGI_lyase"/>
    <property type="match status" value="1"/>
</dbReference>
<dbReference type="PROSITE" id="PS50231">
    <property type="entry name" value="RICIN_B_LECTIN"/>
    <property type="match status" value="1"/>
</dbReference>
<evidence type="ECO:0000313" key="5">
    <source>
        <dbReference type="Proteomes" id="UP000016662"/>
    </source>
</evidence>
<dbReference type="HOGENOM" id="CLU_002616_1_1_9"/>
<dbReference type="Gene3D" id="2.80.10.50">
    <property type="match status" value="5"/>
</dbReference>
<dbReference type="Pfam" id="PF14200">
    <property type="entry name" value="RicinB_lectin_2"/>
    <property type="match status" value="3"/>
</dbReference>
<gene>
    <name evidence="4" type="ORF">RUMCAL_00868</name>
</gene>
<reference evidence="4 5" key="1">
    <citation type="submission" date="2013-07" db="EMBL/GenBank/DDBJ databases">
        <authorList>
            <person name="Weinstock G."/>
            <person name="Sodergren E."/>
            <person name="Wylie T."/>
            <person name="Fulton L."/>
            <person name="Fulton R."/>
            <person name="Fronick C."/>
            <person name="O'Laughlin M."/>
            <person name="Godfrey J."/>
            <person name="Miner T."/>
            <person name="Herter B."/>
            <person name="Appelbaum E."/>
            <person name="Cordes M."/>
            <person name="Lek S."/>
            <person name="Wollam A."/>
            <person name="Pepin K.H."/>
            <person name="Palsikar V.B."/>
            <person name="Mitreva M."/>
            <person name="Wilson R.K."/>
        </authorList>
    </citation>
    <scope>NUCLEOTIDE SEQUENCE [LARGE SCALE GENOMIC DNA]</scope>
    <source>
        <strain evidence="4 5">ATCC 27760</strain>
    </source>
</reference>
<dbReference type="Gene3D" id="2.60.40.10">
    <property type="entry name" value="Immunoglobulins"/>
    <property type="match status" value="1"/>
</dbReference>
<dbReference type="STRING" id="411473.RUMCAL_00868"/>
<dbReference type="PANTHER" id="PTHR43118:SF1">
    <property type="entry name" value="RHAMNOGALACTURONAN LYASE (EUROFUNG)"/>
    <property type="match status" value="1"/>
</dbReference>
<dbReference type="SMART" id="SM00458">
    <property type="entry name" value="RICIN"/>
    <property type="match status" value="2"/>
</dbReference>
<dbReference type="InterPro" id="IPR028994">
    <property type="entry name" value="Integrin_alpha_N"/>
</dbReference>
<dbReference type="InterPro" id="IPR049366">
    <property type="entry name" value="RGL11_C"/>
</dbReference>
<dbReference type="InterPro" id="IPR013783">
    <property type="entry name" value="Ig-like_fold"/>
</dbReference>
<dbReference type="EMBL" id="AWVF01000097">
    <property type="protein sequence ID" value="ERJ96754.1"/>
    <property type="molecule type" value="Genomic_DNA"/>
</dbReference>
<evidence type="ECO:0000256" key="1">
    <source>
        <dbReference type="SAM" id="MobiDB-lite"/>
    </source>
</evidence>
<dbReference type="InterPro" id="IPR034641">
    <property type="entry name" value="RGL11"/>
</dbReference>
<protein>
    <submittedName>
        <fullName evidence="4">Ricin-type beta-trefoil lectin domain protein</fullName>
    </submittedName>
</protein>
<name>U2M4T5_9FIRM</name>
<dbReference type="eggNOG" id="COG2755">
    <property type="taxonomic scope" value="Bacteria"/>
</dbReference>
<dbReference type="PANTHER" id="PTHR43118">
    <property type="entry name" value="RHAMNOGALACTURONAN LYASE (EUROFUNG)"/>
    <property type="match status" value="1"/>
</dbReference>
<feature type="domain" description="Ricin B lectin" evidence="3">
    <location>
        <begin position="642"/>
        <end position="786"/>
    </location>
</feature>
<dbReference type="InterPro" id="IPR000772">
    <property type="entry name" value="Ricin_B_lectin"/>
</dbReference>
<comment type="caution">
    <text evidence="4">The sequence shown here is derived from an EMBL/GenBank/DDBJ whole genome shotgun (WGS) entry which is preliminary data.</text>
</comment>
<organism evidence="4 5">
    <name type="scientific">Ruminococcus callidus ATCC 27760</name>
    <dbReference type="NCBI Taxonomy" id="411473"/>
    <lineage>
        <taxon>Bacteria</taxon>
        <taxon>Bacillati</taxon>
        <taxon>Bacillota</taxon>
        <taxon>Clostridia</taxon>
        <taxon>Eubacteriales</taxon>
        <taxon>Oscillospiraceae</taxon>
        <taxon>Ruminococcus</taxon>
    </lineage>
</organism>
<feature type="region of interest" description="Disordered" evidence="1">
    <location>
        <begin position="610"/>
        <end position="634"/>
    </location>
</feature>
<dbReference type="GO" id="GO:0030246">
    <property type="term" value="F:carbohydrate binding"/>
    <property type="evidence" value="ECO:0007669"/>
    <property type="project" value="UniProtKB-KW"/>
</dbReference>
<evidence type="ECO:0000259" key="3">
    <source>
        <dbReference type="SMART" id="SM00458"/>
    </source>
</evidence>
<dbReference type="CDD" id="cd00161">
    <property type="entry name" value="beta-trefoil_Ricin-like"/>
    <property type="match status" value="2"/>
</dbReference>